<gene>
    <name evidence="1" type="ORF">I6G64_12035</name>
    <name evidence="2" type="ORF">NCTC12961_00096</name>
</gene>
<dbReference type="RefSeq" id="WP_063198986.1">
    <property type="nucleotide sequence ID" value="NZ_CAMITG010000007.1"/>
</dbReference>
<dbReference type="Proteomes" id="UP000248897">
    <property type="component" value="Chromosome 1"/>
</dbReference>
<accession>A0A2X4TQL9</accession>
<proteinExistence type="predicted"/>
<reference evidence="1 4" key="2">
    <citation type="submission" date="2020-12" db="EMBL/GenBank/DDBJ databases">
        <title>FDA dAtabase for Regulatory Grade micrObial Sequences (FDA-ARGOS): Supporting development and validation of Infectious Disease Dx tests.</title>
        <authorList>
            <person name="Sproer C."/>
            <person name="Gronow S."/>
            <person name="Severitt S."/>
            <person name="Schroder I."/>
            <person name="Tallon L."/>
            <person name="Sadzewicz L."/>
            <person name="Zhao X."/>
            <person name="Boylan J."/>
            <person name="Ott S."/>
            <person name="Bowen H."/>
            <person name="Vavikolanu K."/>
            <person name="Mehta A."/>
            <person name="Aluvathingal J."/>
            <person name="Nadendla S."/>
            <person name="Lowell S."/>
            <person name="Myers T."/>
            <person name="Yan Y."/>
            <person name="Sichtig H."/>
        </authorList>
    </citation>
    <scope>NUCLEOTIDE SEQUENCE [LARGE SCALE GENOMIC DNA]</scope>
    <source>
        <strain evidence="1 4">FDAARGOS_907</strain>
    </source>
</reference>
<evidence type="ECO:0000313" key="2">
    <source>
        <dbReference type="EMBL" id="SQI29173.1"/>
    </source>
</evidence>
<reference evidence="2 3" key="1">
    <citation type="submission" date="2018-06" db="EMBL/GenBank/DDBJ databases">
        <authorList>
            <consortium name="Pathogen Informatics"/>
            <person name="Doyle S."/>
        </authorList>
    </citation>
    <scope>NUCLEOTIDE SEQUENCE [LARGE SCALE GENOMIC DNA]</scope>
    <source>
        <strain evidence="2 3">NCTC12961</strain>
    </source>
</reference>
<organism evidence="2 3">
    <name type="scientific">Serratia plymuthica</name>
    <dbReference type="NCBI Taxonomy" id="82996"/>
    <lineage>
        <taxon>Bacteria</taxon>
        <taxon>Pseudomonadati</taxon>
        <taxon>Pseudomonadota</taxon>
        <taxon>Gammaproteobacteria</taxon>
        <taxon>Enterobacterales</taxon>
        <taxon>Yersiniaceae</taxon>
        <taxon>Serratia</taxon>
    </lineage>
</organism>
<evidence type="ECO:0000313" key="4">
    <source>
        <dbReference type="Proteomes" id="UP000594967"/>
    </source>
</evidence>
<dbReference type="AlphaFoldDB" id="A0A2X4TQL9"/>
<keyword evidence="4" id="KW-1185">Reference proteome</keyword>
<name>A0A2X4TQL9_SERPL</name>
<evidence type="ECO:0000313" key="3">
    <source>
        <dbReference type="Proteomes" id="UP000248897"/>
    </source>
</evidence>
<evidence type="ECO:0000313" key="1">
    <source>
        <dbReference type="EMBL" id="QPS23038.1"/>
    </source>
</evidence>
<dbReference type="EMBL" id="CP065673">
    <property type="protein sequence ID" value="QPS23038.1"/>
    <property type="molecule type" value="Genomic_DNA"/>
</dbReference>
<dbReference type="Proteomes" id="UP000594967">
    <property type="component" value="Chromosome"/>
</dbReference>
<sequence>MTEMNQTPIDSSISIFRNLIADLQFCKLSDIQLCDLSAVAQESAEGLCHGLLYLAESLENGEQSSTSSREQISAWLKASAHVLPALLELSEQANNHLLQMHKGNVYQS</sequence>
<protein>
    <submittedName>
        <fullName evidence="2">Uncharacterized protein</fullName>
    </submittedName>
</protein>
<dbReference type="EMBL" id="LS483469">
    <property type="protein sequence ID" value="SQI29173.1"/>
    <property type="molecule type" value="Genomic_DNA"/>
</dbReference>